<gene>
    <name evidence="8" type="ORF">ADH67_10910</name>
</gene>
<dbReference type="Gene3D" id="1.20.1250.20">
    <property type="entry name" value="MFS general substrate transporter like domains"/>
    <property type="match status" value="1"/>
</dbReference>
<feature type="transmembrane region" description="Helical" evidence="6">
    <location>
        <begin position="171"/>
        <end position="193"/>
    </location>
</feature>
<dbReference type="InterPro" id="IPR011701">
    <property type="entry name" value="MFS"/>
</dbReference>
<feature type="transmembrane region" description="Helical" evidence="6">
    <location>
        <begin position="139"/>
        <end position="159"/>
    </location>
</feature>
<feature type="transmembrane region" description="Helical" evidence="6">
    <location>
        <begin position="250"/>
        <end position="270"/>
    </location>
</feature>
<evidence type="ECO:0000256" key="5">
    <source>
        <dbReference type="ARBA" id="ARBA00023136"/>
    </source>
</evidence>
<feature type="transmembrane region" description="Helical" evidence="6">
    <location>
        <begin position="366"/>
        <end position="387"/>
    </location>
</feature>
<evidence type="ECO:0000259" key="7">
    <source>
        <dbReference type="PROSITE" id="PS50850"/>
    </source>
</evidence>
<comment type="subcellular location">
    <subcellularLocation>
        <location evidence="1">Cell membrane</location>
        <topology evidence="1">Multi-pass membrane protein</topology>
    </subcellularLocation>
</comment>
<dbReference type="CDD" id="cd17324">
    <property type="entry name" value="MFS_NepI_like"/>
    <property type="match status" value="1"/>
</dbReference>
<keyword evidence="9" id="KW-1185">Reference proteome</keyword>
<dbReference type="GO" id="GO:0005886">
    <property type="term" value="C:plasma membrane"/>
    <property type="evidence" value="ECO:0007669"/>
    <property type="project" value="UniProtKB-SubCell"/>
</dbReference>
<feature type="transmembrane region" description="Helical" evidence="6">
    <location>
        <begin position="303"/>
        <end position="326"/>
    </location>
</feature>
<reference evidence="9" key="1">
    <citation type="submission" date="2017-05" db="EMBL/GenBank/DDBJ databases">
        <title>Improved OligoMM genomes.</title>
        <authorList>
            <person name="Garzetti D."/>
        </authorList>
    </citation>
    <scope>NUCLEOTIDE SEQUENCE [LARGE SCALE GENOMIC DNA]</scope>
    <source>
        <strain evidence="9">YL45</strain>
    </source>
</reference>
<name>A0A227KFI1_9BURK</name>
<dbReference type="Pfam" id="PF07690">
    <property type="entry name" value="MFS_1"/>
    <property type="match status" value="1"/>
</dbReference>
<evidence type="ECO:0000256" key="3">
    <source>
        <dbReference type="ARBA" id="ARBA00022692"/>
    </source>
</evidence>
<dbReference type="Proteomes" id="UP000214610">
    <property type="component" value="Unassembled WGS sequence"/>
</dbReference>
<dbReference type="NCBIfam" id="NF002921">
    <property type="entry name" value="PRK03545.1"/>
    <property type="match status" value="1"/>
</dbReference>
<feature type="transmembrane region" description="Helical" evidence="6">
    <location>
        <begin position="82"/>
        <end position="100"/>
    </location>
</feature>
<feature type="transmembrane region" description="Helical" evidence="6">
    <location>
        <begin position="50"/>
        <end position="70"/>
    </location>
</feature>
<dbReference type="InterPro" id="IPR036259">
    <property type="entry name" value="MFS_trans_sf"/>
</dbReference>
<feature type="transmembrane region" description="Helical" evidence="6">
    <location>
        <begin position="338"/>
        <end position="360"/>
    </location>
</feature>
<feature type="domain" description="Major facilitator superfamily (MFS) profile" evidence="7">
    <location>
        <begin position="16"/>
        <end position="393"/>
    </location>
</feature>
<keyword evidence="3 6" id="KW-0812">Transmembrane</keyword>
<evidence type="ECO:0000313" key="9">
    <source>
        <dbReference type="Proteomes" id="UP000214610"/>
    </source>
</evidence>
<keyword evidence="4 6" id="KW-1133">Transmembrane helix</keyword>
<dbReference type="PANTHER" id="PTHR43124">
    <property type="entry name" value="PURINE EFFLUX PUMP PBUE"/>
    <property type="match status" value="1"/>
</dbReference>
<dbReference type="PANTHER" id="PTHR43124:SF4">
    <property type="entry name" value="SUGAR EFFLUX TRANSPORTER"/>
    <property type="match status" value="1"/>
</dbReference>
<protein>
    <submittedName>
        <fullName evidence="8">MFS transporter</fullName>
    </submittedName>
</protein>
<sequence length="400" mass="42546">MSVPQRHKFGFKAWLPTIGLAFAAFVFNTSEFLPVGLLPNIAESLHETTSQTGLIITVYAWVVALMSLPLTVMTAKLERRKLLLALLLLFAGSHFIVLWADTFVKLMGARICVAFTHSIFWSIMTPLAARTAPFGKQSLGLAAVMGGSIVATVLGVPIGTRLGQEVGWQGAFFIVGIAALIVLVLIYFVLPICQSDRAGSLKSLPVLFRRPPIVQLYLLTVTVVLGQFTAYSFIAPILMNIGGVSESTTVVALFVYGISGILGTVIGSKFVDKHTSWALVIPLFIVTCSLASITMLAPHWNAFLVMAVFWGASTTAVILAFQTILLRYAKDAADVATALFSGIFNIGIGGGAFLGSHLSVAFGFSSLGYAGAALVGICLLGCLILWITKGNAILGAQEKV</sequence>
<feature type="transmembrane region" description="Helical" evidence="6">
    <location>
        <begin position="12"/>
        <end position="30"/>
    </location>
</feature>
<evidence type="ECO:0000256" key="6">
    <source>
        <dbReference type="SAM" id="Phobius"/>
    </source>
</evidence>
<feature type="transmembrane region" description="Helical" evidence="6">
    <location>
        <begin position="214"/>
        <end position="238"/>
    </location>
</feature>
<keyword evidence="2" id="KW-1003">Cell membrane</keyword>
<dbReference type="SUPFAM" id="SSF103473">
    <property type="entry name" value="MFS general substrate transporter"/>
    <property type="match status" value="1"/>
</dbReference>
<dbReference type="GeneID" id="78362117"/>
<comment type="caution">
    <text evidence="8">The sequence shown here is derived from an EMBL/GenBank/DDBJ whole genome shotgun (WGS) entry which is preliminary data.</text>
</comment>
<dbReference type="GO" id="GO:0022857">
    <property type="term" value="F:transmembrane transporter activity"/>
    <property type="evidence" value="ECO:0007669"/>
    <property type="project" value="InterPro"/>
</dbReference>
<accession>A0A227KFI1</accession>
<dbReference type="InterPro" id="IPR020846">
    <property type="entry name" value="MFS_dom"/>
</dbReference>
<evidence type="ECO:0000256" key="2">
    <source>
        <dbReference type="ARBA" id="ARBA00022475"/>
    </source>
</evidence>
<feature type="transmembrane region" description="Helical" evidence="6">
    <location>
        <begin position="106"/>
        <end position="127"/>
    </location>
</feature>
<evidence type="ECO:0000256" key="1">
    <source>
        <dbReference type="ARBA" id="ARBA00004651"/>
    </source>
</evidence>
<keyword evidence="5 6" id="KW-0472">Membrane</keyword>
<dbReference type="InterPro" id="IPR050189">
    <property type="entry name" value="MFS_Efflux_Transporters"/>
</dbReference>
<evidence type="ECO:0000256" key="4">
    <source>
        <dbReference type="ARBA" id="ARBA00022989"/>
    </source>
</evidence>
<organism evidence="8 9">
    <name type="scientific">Turicimonas muris</name>
    <dbReference type="NCBI Taxonomy" id="1796652"/>
    <lineage>
        <taxon>Bacteria</taxon>
        <taxon>Pseudomonadati</taxon>
        <taxon>Pseudomonadota</taxon>
        <taxon>Betaproteobacteria</taxon>
        <taxon>Burkholderiales</taxon>
        <taxon>Sutterellaceae</taxon>
        <taxon>Turicimonas</taxon>
    </lineage>
</organism>
<dbReference type="PROSITE" id="PS50850">
    <property type="entry name" value="MFS"/>
    <property type="match status" value="1"/>
</dbReference>
<evidence type="ECO:0000313" key="8">
    <source>
        <dbReference type="EMBL" id="OXE45651.1"/>
    </source>
</evidence>
<dbReference type="EMBL" id="NHMP01000008">
    <property type="protein sequence ID" value="OXE45651.1"/>
    <property type="molecule type" value="Genomic_DNA"/>
</dbReference>
<dbReference type="AlphaFoldDB" id="A0A227KFI1"/>
<dbReference type="RefSeq" id="WP_066594157.1">
    <property type="nucleotide sequence ID" value="NZ_CAJTBZ010000003.1"/>
</dbReference>
<proteinExistence type="predicted"/>
<feature type="transmembrane region" description="Helical" evidence="6">
    <location>
        <begin position="277"/>
        <end position="297"/>
    </location>
</feature>